<dbReference type="Pfam" id="PF03936">
    <property type="entry name" value="Terpene_synth_C"/>
    <property type="match status" value="1"/>
</dbReference>
<keyword evidence="3" id="KW-0479">Metal-binding</keyword>
<dbReference type="PaxDb" id="3827-XP_004488750.1"/>
<evidence type="ECO:0000256" key="8">
    <source>
        <dbReference type="ARBA" id="ARBA00052932"/>
    </source>
</evidence>
<dbReference type="InterPro" id="IPR044814">
    <property type="entry name" value="Terpene_cyclase_plant_C1"/>
</dbReference>
<feature type="domain" description="Terpene synthase N-terminal" evidence="12">
    <location>
        <begin position="59"/>
        <end position="230"/>
    </location>
</feature>
<dbReference type="GO" id="GO:0102701">
    <property type="term" value="F:tricyclene synthase activity"/>
    <property type="evidence" value="ECO:0007669"/>
    <property type="project" value="UniProtKB-EC"/>
</dbReference>
<dbReference type="InterPro" id="IPR001906">
    <property type="entry name" value="Terpene_synth_N"/>
</dbReference>
<dbReference type="Proteomes" id="UP000087171">
    <property type="component" value="Chromosome Ca1"/>
</dbReference>
<dbReference type="FunFam" id="1.10.600.10:FF:000007">
    <property type="entry name" value="Isoprene synthase, chloroplastic"/>
    <property type="match status" value="1"/>
</dbReference>
<proteinExistence type="predicted"/>
<dbReference type="InterPro" id="IPR036965">
    <property type="entry name" value="Terpene_synth_N_sf"/>
</dbReference>
<dbReference type="GO" id="GO:0010333">
    <property type="term" value="F:terpene synthase activity"/>
    <property type="evidence" value="ECO:0007669"/>
    <property type="project" value="InterPro"/>
</dbReference>
<evidence type="ECO:0000256" key="10">
    <source>
        <dbReference type="ARBA" id="ARBA00067061"/>
    </source>
</evidence>
<evidence type="ECO:0000313" key="15">
    <source>
        <dbReference type="RefSeq" id="XP_004488750.1"/>
    </source>
</evidence>
<evidence type="ECO:0000256" key="7">
    <source>
        <dbReference type="ARBA" id="ARBA00050824"/>
    </source>
</evidence>
<dbReference type="GO" id="GO:0009570">
    <property type="term" value="C:chloroplast stroma"/>
    <property type="evidence" value="ECO:0007669"/>
    <property type="project" value="UniProtKB-SubCell"/>
</dbReference>
<sequence length="594" mass="70605">MALLTFASPQFTFKEKLILEERYLSRVIWTSSFPRPTLCKASYKVETIPRRSSKFQPSIWTNDYIQSISSEYKEEMYREQCKVLSEEVRMMLCKVKNEIDQLEFIDVLQRLGVAYRFNNEIRNILDNIYNTQTSKLKNNLYATSLKFRLLRQHRYNISTDVFIDFQDEMCNFKKEQPIDVEAMLSMYEASFHSFENETILYELRDVTSKFLKEYLKNGGNHVSLLISHALELPLHWRIPRWEAWWFINICERQQNQNHVLLQFAKLDFNIVQSMYQEELKYTSRWWKRTELGEKLSFSRDRLVENFVWTMGTNFKPEFEYFRKVITKVNSFITTIDDVYDVYGTLEELELFTHTIERWDLSATSSLPYYMKICFLSLYNFVNELAFEILKKSGYYIIPYLKKVWTDLCKSFFIEAKWYHSEYTPTFGEYLENARISVSAHVILTHAYIVIPHSFKIEDLVSLDEDSNIIHFSAMIFRLANDLGSYKREIVTGDIPKSIQCYMNESGVSELEACDYIKSMIYTMWKKINKEAHTSSFSQSFIDTCINHARMAMFMYEHGDGHTIQDLEIQNRITSLVLQPIPFICTQNSELNNDI</sequence>
<keyword evidence="14" id="KW-1185">Reference proteome</keyword>
<dbReference type="GO" id="GO:0000287">
    <property type="term" value="F:magnesium ion binding"/>
    <property type="evidence" value="ECO:0007669"/>
    <property type="project" value="InterPro"/>
</dbReference>
<evidence type="ECO:0000313" key="14">
    <source>
        <dbReference type="Proteomes" id="UP000087171"/>
    </source>
</evidence>
<dbReference type="SUPFAM" id="SSF48576">
    <property type="entry name" value="Terpenoid synthases"/>
    <property type="match status" value="1"/>
</dbReference>
<dbReference type="InterPro" id="IPR050148">
    <property type="entry name" value="Terpene_synthase-like"/>
</dbReference>
<comment type="catalytic activity">
    <reaction evidence="8">
        <text>(2E)-geranyl diphosphate = tricyclene + diphosphate</text>
        <dbReference type="Rhea" id="RHEA:32687"/>
        <dbReference type="ChEBI" id="CHEBI:33019"/>
        <dbReference type="ChEBI" id="CHEBI:58057"/>
        <dbReference type="ChEBI" id="CHEBI:64266"/>
        <dbReference type="EC" id="4.2.3.105"/>
    </reaction>
</comment>
<keyword evidence="4" id="KW-0611">Plant defense</keyword>
<dbReference type="FunFam" id="1.50.10.130:FF:000001">
    <property type="entry name" value="Isoprene synthase, chloroplastic"/>
    <property type="match status" value="1"/>
</dbReference>
<dbReference type="PANTHER" id="PTHR31225">
    <property type="entry name" value="OS04G0344100 PROTEIN-RELATED"/>
    <property type="match status" value="1"/>
</dbReference>
<comment type="catalytic activity">
    <reaction evidence="7">
        <text>(2E)-geranyl diphosphate = (E)-beta-ocimene + diphosphate</text>
        <dbReference type="Rhea" id="RHEA:32691"/>
        <dbReference type="ChEBI" id="CHEBI:33019"/>
        <dbReference type="ChEBI" id="CHEBI:58057"/>
        <dbReference type="ChEBI" id="CHEBI:64280"/>
        <dbReference type="EC" id="4.2.3.106"/>
    </reaction>
</comment>
<dbReference type="InterPro" id="IPR034741">
    <property type="entry name" value="Terpene_cyclase-like_1_C"/>
</dbReference>
<evidence type="ECO:0000256" key="2">
    <source>
        <dbReference type="ARBA" id="ARBA00004470"/>
    </source>
</evidence>
<evidence type="ECO:0000259" key="13">
    <source>
        <dbReference type="Pfam" id="PF03936"/>
    </source>
</evidence>
<protein>
    <recommendedName>
        <fullName evidence="11">(E)-beta-ocimene synthase</fullName>
        <ecNumber evidence="10">4.2.3.105</ecNumber>
        <ecNumber evidence="9">4.2.3.106</ecNumber>
    </recommendedName>
</protein>
<comment type="subcellular location">
    <subcellularLocation>
        <location evidence="2">Plastid</location>
        <location evidence="2">Chloroplast stroma</location>
    </subcellularLocation>
</comment>
<dbReference type="SFLD" id="SFLDS00005">
    <property type="entry name" value="Isoprenoid_Synthase_Type_I"/>
    <property type="match status" value="1"/>
</dbReference>
<dbReference type="InterPro" id="IPR005630">
    <property type="entry name" value="Terpene_synthase_metal-bd"/>
</dbReference>
<feature type="domain" description="Terpene synthase metal-binding" evidence="13">
    <location>
        <begin position="288"/>
        <end position="526"/>
    </location>
</feature>
<dbReference type="Pfam" id="PF01397">
    <property type="entry name" value="Terpene_synth"/>
    <property type="match status" value="1"/>
</dbReference>
<dbReference type="SUPFAM" id="SSF48239">
    <property type="entry name" value="Terpenoid cyclases/Protein prenyltransferases"/>
    <property type="match status" value="1"/>
</dbReference>
<dbReference type="Gene3D" id="1.10.600.10">
    <property type="entry name" value="Farnesyl Diphosphate Synthase"/>
    <property type="match status" value="1"/>
</dbReference>
<evidence type="ECO:0000256" key="6">
    <source>
        <dbReference type="ARBA" id="ARBA00023239"/>
    </source>
</evidence>
<dbReference type="GO" id="GO:0080027">
    <property type="term" value="P:response to herbivore"/>
    <property type="evidence" value="ECO:0007669"/>
    <property type="project" value="UniProtKB-ARBA"/>
</dbReference>
<keyword evidence="6" id="KW-0456">Lyase</keyword>
<evidence type="ECO:0000256" key="4">
    <source>
        <dbReference type="ARBA" id="ARBA00022821"/>
    </source>
</evidence>
<evidence type="ECO:0000256" key="1">
    <source>
        <dbReference type="ARBA" id="ARBA00001946"/>
    </source>
</evidence>
<reference evidence="14" key="1">
    <citation type="journal article" date="2013" name="Nat. Biotechnol.">
        <title>Draft genome sequence of chickpea (Cicer arietinum) provides a resource for trait improvement.</title>
        <authorList>
            <person name="Varshney R.K."/>
            <person name="Song C."/>
            <person name="Saxena R.K."/>
            <person name="Azam S."/>
            <person name="Yu S."/>
            <person name="Sharpe A.G."/>
            <person name="Cannon S."/>
            <person name="Baek J."/>
            <person name="Rosen B.D."/>
            <person name="Tar'an B."/>
            <person name="Millan T."/>
            <person name="Zhang X."/>
            <person name="Ramsay L.D."/>
            <person name="Iwata A."/>
            <person name="Wang Y."/>
            <person name="Nelson W."/>
            <person name="Farmer A.D."/>
            <person name="Gaur P.M."/>
            <person name="Soderlund C."/>
            <person name="Penmetsa R.V."/>
            <person name="Xu C."/>
            <person name="Bharti A.K."/>
            <person name="He W."/>
            <person name="Winter P."/>
            <person name="Zhao S."/>
            <person name="Hane J.K."/>
            <person name="Carrasquilla-Garcia N."/>
            <person name="Condie J.A."/>
            <person name="Upadhyaya H.D."/>
            <person name="Luo M.C."/>
            <person name="Thudi M."/>
            <person name="Gowda C.L."/>
            <person name="Singh N.P."/>
            <person name="Lichtenzveig J."/>
            <person name="Gali K.K."/>
            <person name="Rubio J."/>
            <person name="Nadarajan N."/>
            <person name="Dolezel J."/>
            <person name="Bansal K.C."/>
            <person name="Xu X."/>
            <person name="Edwards D."/>
            <person name="Zhang G."/>
            <person name="Kahl G."/>
            <person name="Gil J."/>
            <person name="Singh K.B."/>
            <person name="Datta S.K."/>
            <person name="Jackson S.A."/>
            <person name="Wang J."/>
            <person name="Cook D.R."/>
        </authorList>
    </citation>
    <scope>NUCLEOTIDE SEQUENCE [LARGE SCALE GENOMIC DNA]</scope>
    <source>
        <strain evidence="14">cv. CDC Frontier</strain>
    </source>
</reference>
<dbReference type="EC" id="4.2.3.105" evidence="10"/>
<dbReference type="eggNOG" id="ENOG502QUH3">
    <property type="taxonomic scope" value="Eukaryota"/>
</dbReference>
<evidence type="ECO:0000256" key="9">
    <source>
        <dbReference type="ARBA" id="ARBA00067060"/>
    </source>
</evidence>
<dbReference type="InterPro" id="IPR008949">
    <property type="entry name" value="Isoprenoid_synthase_dom_sf"/>
</dbReference>
<dbReference type="KEGG" id="cam:101502918"/>
<dbReference type="GeneID" id="101502918"/>
<comment type="cofactor">
    <cofactor evidence="1">
        <name>Mg(2+)</name>
        <dbReference type="ChEBI" id="CHEBI:18420"/>
    </cofactor>
</comment>
<gene>
    <name evidence="15" type="primary">LOC101502918</name>
</gene>
<keyword evidence="5" id="KW-0460">Magnesium</keyword>
<dbReference type="AlphaFoldDB" id="A0A1S2XFW4"/>
<name>A0A1S2XFW4_CICAR</name>
<accession>A0A1S2XFW4</accession>
<organism evidence="14 15">
    <name type="scientific">Cicer arietinum</name>
    <name type="common">Chickpea</name>
    <name type="synonym">Garbanzo</name>
    <dbReference type="NCBI Taxonomy" id="3827"/>
    <lineage>
        <taxon>Eukaryota</taxon>
        <taxon>Viridiplantae</taxon>
        <taxon>Streptophyta</taxon>
        <taxon>Embryophyta</taxon>
        <taxon>Tracheophyta</taxon>
        <taxon>Spermatophyta</taxon>
        <taxon>Magnoliopsida</taxon>
        <taxon>eudicotyledons</taxon>
        <taxon>Gunneridae</taxon>
        <taxon>Pentapetalae</taxon>
        <taxon>rosids</taxon>
        <taxon>fabids</taxon>
        <taxon>Fabales</taxon>
        <taxon>Fabaceae</taxon>
        <taxon>Papilionoideae</taxon>
        <taxon>50 kb inversion clade</taxon>
        <taxon>NPAAA clade</taxon>
        <taxon>Hologalegina</taxon>
        <taxon>IRL clade</taxon>
        <taxon>Cicereae</taxon>
        <taxon>Cicer</taxon>
    </lineage>
</organism>
<evidence type="ECO:0000256" key="11">
    <source>
        <dbReference type="ARBA" id="ARBA00079290"/>
    </source>
</evidence>
<dbReference type="InterPro" id="IPR008930">
    <property type="entry name" value="Terpenoid_cyclase/PrenylTrfase"/>
</dbReference>
<dbReference type="CDD" id="cd00684">
    <property type="entry name" value="Terpene_cyclase_plant_C1"/>
    <property type="match status" value="1"/>
</dbReference>
<evidence type="ECO:0000256" key="3">
    <source>
        <dbReference type="ARBA" id="ARBA00022723"/>
    </source>
</evidence>
<evidence type="ECO:0000256" key="5">
    <source>
        <dbReference type="ARBA" id="ARBA00022842"/>
    </source>
</evidence>
<dbReference type="SFLD" id="SFLDG01019">
    <property type="entry name" value="Terpene_Cyclase_Like_1_C_Termi"/>
    <property type="match status" value="1"/>
</dbReference>
<dbReference type="Gene3D" id="1.50.10.130">
    <property type="entry name" value="Terpene synthase, N-terminal domain"/>
    <property type="match status" value="1"/>
</dbReference>
<dbReference type="GO" id="GO:0034768">
    <property type="term" value="F:(E)-beta-ocimene synthase activity"/>
    <property type="evidence" value="ECO:0007669"/>
    <property type="project" value="UniProtKB-EC"/>
</dbReference>
<dbReference type="GO" id="GO:0016102">
    <property type="term" value="P:diterpenoid biosynthetic process"/>
    <property type="evidence" value="ECO:0007669"/>
    <property type="project" value="InterPro"/>
</dbReference>
<dbReference type="STRING" id="3827.A0A1S2XFW4"/>
<dbReference type="GO" id="GO:0009611">
    <property type="term" value="P:response to wounding"/>
    <property type="evidence" value="ECO:0007669"/>
    <property type="project" value="UniProtKB-ARBA"/>
</dbReference>
<dbReference type="EC" id="4.2.3.106" evidence="9"/>
<dbReference type="RefSeq" id="XP_004488750.1">
    <property type="nucleotide sequence ID" value="XM_004488693.3"/>
</dbReference>
<dbReference type="GO" id="GO:0006952">
    <property type="term" value="P:defense response"/>
    <property type="evidence" value="ECO:0007669"/>
    <property type="project" value="UniProtKB-KW"/>
</dbReference>
<reference evidence="15" key="2">
    <citation type="submission" date="2025-08" db="UniProtKB">
        <authorList>
            <consortium name="RefSeq"/>
        </authorList>
    </citation>
    <scope>IDENTIFICATION</scope>
    <source>
        <tissue evidence="15">Etiolated seedlings</tissue>
    </source>
</reference>
<dbReference type="PANTHER" id="PTHR31225:SF244">
    <property type="entry name" value="1,8-CINEOLE SYNTHASE 1, CHLOROPLASTIC-RELATED"/>
    <property type="match status" value="1"/>
</dbReference>
<dbReference type="OrthoDB" id="1936865at2759"/>
<evidence type="ECO:0000259" key="12">
    <source>
        <dbReference type="Pfam" id="PF01397"/>
    </source>
</evidence>